<dbReference type="PROSITE" id="PS50112">
    <property type="entry name" value="PAS"/>
    <property type="match status" value="1"/>
</dbReference>
<proteinExistence type="predicted"/>
<dbReference type="InterPro" id="IPR035965">
    <property type="entry name" value="PAS-like_dom_sf"/>
</dbReference>
<dbReference type="InterPro" id="IPR000014">
    <property type="entry name" value="PAS"/>
</dbReference>
<reference evidence="2 3" key="1">
    <citation type="journal article" date="2010" name="Stand. Genomic Sci.">
        <title>Complete genome sequence of Methanoplanus petrolearius type strain (SEBR 4847).</title>
        <authorList>
            <person name="Brambilla E."/>
            <person name="Djao O.D."/>
            <person name="Daligault H."/>
            <person name="Lapidus A."/>
            <person name="Lucas S."/>
            <person name="Hammon N."/>
            <person name="Nolan M."/>
            <person name="Tice H."/>
            <person name="Cheng J.F."/>
            <person name="Han C."/>
            <person name="Tapia R."/>
            <person name="Goodwin L."/>
            <person name="Pitluck S."/>
            <person name="Liolios K."/>
            <person name="Ivanova N."/>
            <person name="Mavromatis K."/>
            <person name="Mikhailova N."/>
            <person name="Pati A."/>
            <person name="Chen A."/>
            <person name="Palaniappan K."/>
            <person name="Land M."/>
            <person name="Hauser L."/>
            <person name="Chang Y.J."/>
            <person name="Jeffries C.D."/>
            <person name="Rohde M."/>
            <person name="Spring S."/>
            <person name="Sikorski J."/>
            <person name="Goker M."/>
            <person name="Woyke T."/>
            <person name="Bristow J."/>
            <person name="Eisen J.A."/>
            <person name="Markowitz V."/>
            <person name="Hugenholtz P."/>
            <person name="Kyrpides N.C."/>
            <person name="Klenk H.P."/>
        </authorList>
    </citation>
    <scope>NUCLEOTIDE SEQUENCE [LARGE SCALE GENOMIC DNA]</scope>
    <source>
        <strain evidence="3">DSM 11571 / OCM 486 / SEBR 4847</strain>
    </source>
</reference>
<dbReference type="EMBL" id="CP002117">
    <property type="protein sequence ID" value="ADN35333.1"/>
    <property type="molecule type" value="Genomic_DNA"/>
</dbReference>
<name>E1RHM4_METP4</name>
<evidence type="ECO:0000313" key="2">
    <source>
        <dbReference type="EMBL" id="ADN35333.1"/>
    </source>
</evidence>
<dbReference type="Pfam" id="PF13426">
    <property type="entry name" value="PAS_9"/>
    <property type="match status" value="1"/>
</dbReference>
<dbReference type="NCBIfam" id="TIGR00229">
    <property type="entry name" value="sensory_box"/>
    <property type="match status" value="1"/>
</dbReference>
<evidence type="ECO:0000259" key="1">
    <source>
        <dbReference type="PROSITE" id="PS50112"/>
    </source>
</evidence>
<dbReference type="CDD" id="cd00130">
    <property type="entry name" value="PAS"/>
    <property type="match status" value="1"/>
</dbReference>
<dbReference type="GeneID" id="9743007"/>
<dbReference type="PANTHER" id="PTHR44757">
    <property type="entry name" value="DIGUANYLATE CYCLASE DGCP"/>
    <property type="match status" value="1"/>
</dbReference>
<dbReference type="InterPro" id="IPR052155">
    <property type="entry name" value="Biofilm_reg_signaling"/>
</dbReference>
<dbReference type="PANTHER" id="PTHR44757:SF2">
    <property type="entry name" value="BIOFILM ARCHITECTURE MAINTENANCE PROTEIN MBAA"/>
    <property type="match status" value="1"/>
</dbReference>
<dbReference type="STRING" id="679926.Mpet_0559"/>
<organism evidence="2 3">
    <name type="scientific">Methanolacinia petrolearia (strain DSM 11571 / OCM 486 / SEBR 4847)</name>
    <name type="common">Methanoplanus petrolearius</name>
    <dbReference type="NCBI Taxonomy" id="679926"/>
    <lineage>
        <taxon>Archaea</taxon>
        <taxon>Methanobacteriati</taxon>
        <taxon>Methanobacteriota</taxon>
        <taxon>Stenosarchaea group</taxon>
        <taxon>Methanomicrobia</taxon>
        <taxon>Methanomicrobiales</taxon>
        <taxon>Methanomicrobiaceae</taxon>
        <taxon>Methanolacinia</taxon>
    </lineage>
</organism>
<dbReference type="AlphaFoldDB" id="E1RHM4"/>
<accession>E1RHM4</accession>
<protein>
    <submittedName>
        <fullName evidence="2">Putative PAS/PAC sensor protein</fullName>
    </submittedName>
</protein>
<dbReference type="OrthoDB" id="116705at2157"/>
<dbReference type="SUPFAM" id="SSF55785">
    <property type="entry name" value="PYP-like sensor domain (PAS domain)"/>
    <property type="match status" value="2"/>
</dbReference>
<dbReference type="HOGENOM" id="CLU_730779_0_0_2"/>
<dbReference type="eggNOG" id="arCOG06538">
    <property type="taxonomic scope" value="Archaea"/>
</dbReference>
<dbReference type="KEGG" id="mpi:Mpet_0559"/>
<evidence type="ECO:0000313" key="3">
    <source>
        <dbReference type="Proteomes" id="UP000006565"/>
    </source>
</evidence>
<dbReference type="Proteomes" id="UP000006565">
    <property type="component" value="Chromosome"/>
</dbReference>
<feature type="domain" description="PAS" evidence="1">
    <location>
        <begin position="38"/>
        <end position="94"/>
    </location>
</feature>
<dbReference type="eggNOG" id="arCOG06712">
    <property type="taxonomic scope" value="Archaea"/>
</dbReference>
<dbReference type="Gene3D" id="3.30.450.20">
    <property type="entry name" value="PAS domain"/>
    <property type="match status" value="2"/>
</dbReference>
<dbReference type="RefSeq" id="WP_013328511.1">
    <property type="nucleotide sequence ID" value="NC_014507.1"/>
</dbReference>
<gene>
    <name evidence="2" type="ordered locus">Mpet_0559</name>
</gene>
<sequence length="386" mass="44804">MSDPEYDQYDDLRKKILGLGDSSFRKTYYPVLRHKQMELERFRIILDHVNDMVFLISYPECKVVDFSLRAAEKLGFRPEEITGSEISRFLHYDSGKPVSLHEMKDKAERVLIRAEIECKQGERIPVEADLSFTNYGDEIYCAVICRDISERIQMEKMIFESESQYRTTIEAITDGILVVNSSGRSIICNRAFRDQYLRFAGRVFSPKINAKDFFRNIGLFKDDELDSFMSSRDFEEKTGKILMNDKMAVLKVRKMPISHEFRHGLSVLILSDITQSTVLDEIRRDVFYQLNHNMEQFAILNDEIRNPLQALLGTIELENPMLAAAIHPFISEINTIVRRLDIGWLESEKVRGMIKKHYGVSVLDKDEIGDAVLYLKEFGHDEGMIL</sequence>
<dbReference type="SMART" id="SM00091">
    <property type="entry name" value="PAS"/>
    <property type="match status" value="2"/>
</dbReference>
<keyword evidence="3" id="KW-1185">Reference proteome</keyword>